<keyword evidence="1" id="KW-1277">Toxin-antitoxin system</keyword>
<keyword evidence="3" id="KW-0378">Hydrolase</keyword>
<dbReference type="PATRIC" id="fig|176280.10.peg.592"/>
<dbReference type="InterPro" id="IPR008201">
    <property type="entry name" value="HepT-like"/>
</dbReference>
<dbReference type="RefSeq" id="WP_001831932.1">
    <property type="nucleotide sequence ID" value="NC_004461.1"/>
</dbReference>
<protein>
    <recommendedName>
        <fullName evidence="7">DUF86 domain-containing protein</fullName>
    </recommendedName>
</protein>
<dbReference type="Pfam" id="PF01934">
    <property type="entry name" value="HepT-like"/>
    <property type="match status" value="1"/>
</dbReference>
<evidence type="ECO:0008006" key="7">
    <source>
        <dbReference type="Google" id="ProtNLM"/>
    </source>
</evidence>
<dbReference type="InterPro" id="IPR052379">
    <property type="entry name" value="Type_VII_TA_RNase"/>
</dbReference>
<dbReference type="AlphaFoldDB" id="A0A0H2VFB1"/>
<evidence type="ECO:0000313" key="6">
    <source>
        <dbReference type="Proteomes" id="UP000001411"/>
    </source>
</evidence>
<dbReference type="PANTHER" id="PTHR33397">
    <property type="entry name" value="UPF0331 PROTEIN YUTE"/>
    <property type="match status" value="1"/>
</dbReference>
<dbReference type="Gene3D" id="1.20.120.580">
    <property type="entry name" value="bsu32300-like"/>
    <property type="match status" value="1"/>
</dbReference>
<evidence type="ECO:0000313" key="5">
    <source>
        <dbReference type="EMBL" id="AAO04217.1"/>
    </source>
</evidence>
<dbReference type="KEGG" id="sep:SE_0620"/>
<keyword evidence="2" id="KW-0540">Nuclease</keyword>
<accession>A0A0H2VFB1</accession>
<name>A0A0H2VFB1_STAES</name>
<comment type="similarity">
    <text evidence="4">Belongs to the HepT RNase toxin family.</text>
</comment>
<reference evidence="5 6" key="1">
    <citation type="journal article" date="2003" name="Mol. Microbiol.">
        <title>Genome-based analysis of virulence genes in a non-biofilm-forming Staphylococcus epidermidis strain (ATCC 12228).</title>
        <authorList>
            <person name="Zhang Y.Q."/>
            <person name="Ren S.X."/>
            <person name="Li H.L."/>
            <person name="Wang Y.X."/>
            <person name="Fu G."/>
            <person name="Yang J."/>
            <person name="Qin Z.Q."/>
            <person name="Miao Y.G."/>
            <person name="Wang W.Y."/>
            <person name="Chen R.S."/>
            <person name="Shen Y."/>
            <person name="Chen Z."/>
            <person name="Yuan Z.H."/>
            <person name="Zhao G.P."/>
            <person name="Qu D."/>
            <person name="Danchin A."/>
            <person name="Wen Y.M."/>
        </authorList>
    </citation>
    <scope>NUCLEOTIDE SEQUENCE [LARGE SCALE GENOMIC DNA]</scope>
    <source>
        <strain evidence="6">ATCC 12228 / FDA PCI 1200</strain>
    </source>
</reference>
<sequence>MYFVDKDKLTQKITYLQKLTEDYNDNKRNLYAFERIGQMLIESSVDIGNMIIDGFILRDPGNYKDVIDILELENVISKETQSHINRTIDVRKQFAHHYIDLNMNKIEPLFDDALPYYKQFIQEVGQFLENENVPITAFGKGANN</sequence>
<dbReference type="eggNOG" id="COG2445">
    <property type="taxonomic scope" value="Bacteria"/>
</dbReference>
<evidence type="ECO:0000256" key="1">
    <source>
        <dbReference type="ARBA" id="ARBA00022649"/>
    </source>
</evidence>
<organism evidence="5 6">
    <name type="scientific">Staphylococcus epidermidis (strain ATCC 12228 / FDA PCI 1200)</name>
    <dbReference type="NCBI Taxonomy" id="176280"/>
    <lineage>
        <taxon>Bacteria</taxon>
        <taxon>Bacillati</taxon>
        <taxon>Bacillota</taxon>
        <taxon>Bacilli</taxon>
        <taxon>Bacillales</taxon>
        <taxon>Staphylococcaceae</taxon>
        <taxon>Staphylococcus</taxon>
    </lineage>
</organism>
<dbReference type="PANTHER" id="PTHR33397:SF5">
    <property type="entry name" value="RNASE YUTE-RELATED"/>
    <property type="match status" value="1"/>
</dbReference>
<dbReference type="HOGENOM" id="CLU_142825_1_0_9"/>
<proteinExistence type="inferred from homology"/>
<dbReference type="GeneID" id="50019232"/>
<dbReference type="GO" id="GO:0004540">
    <property type="term" value="F:RNA nuclease activity"/>
    <property type="evidence" value="ECO:0007669"/>
    <property type="project" value="InterPro"/>
</dbReference>
<dbReference type="GO" id="GO:0110001">
    <property type="term" value="C:toxin-antitoxin complex"/>
    <property type="evidence" value="ECO:0007669"/>
    <property type="project" value="InterPro"/>
</dbReference>
<dbReference type="OrthoDB" id="2375467at2"/>
<evidence type="ECO:0000256" key="3">
    <source>
        <dbReference type="ARBA" id="ARBA00022801"/>
    </source>
</evidence>
<dbReference type="InterPro" id="IPR037038">
    <property type="entry name" value="HepT-like_sf"/>
</dbReference>
<dbReference type="Proteomes" id="UP000001411">
    <property type="component" value="Chromosome"/>
</dbReference>
<evidence type="ECO:0000256" key="2">
    <source>
        <dbReference type="ARBA" id="ARBA00022722"/>
    </source>
</evidence>
<dbReference type="EMBL" id="AE015929">
    <property type="protein sequence ID" value="AAO04217.1"/>
    <property type="molecule type" value="Genomic_DNA"/>
</dbReference>
<evidence type="ECO:0000256" key="4">
    <source>
        <dbReference type="ARBA" id="ARBA00024207"/>
    </source>
</evidence>
<gene>
    <name evidence="5" type="ordered locus">SE_0620</name>
</gene>
<dbReference type="GO" id="GO:0016787">
    <property type="term" value="F:hydrolase activity"/>
    <property type="evidence" value="ECO:0007669"/>
    <property type="project" value="UniProtKB-KW"/>
</dbReference>